<dbReference type="GO" id="GO:0016757">
    <property type="term" value="F:glycosyltransferase activity"/>
    <property type="evidence" value="ECO:0007669"/>
    <property type="project" value="InterPro"/>
</dbReference>
<evidence type="ECO:0000256" key="3">
    <source>
        <dbReference type="ARBA" id="ARBA00023034"/>
    </source>
</evidence>
<dbReference type="Proteomes" id="UP001314263">
    <property type="component" value="Unassembled WGS sequence"/>
</dbReference>
<evidence type="ECO:0000259" key="5">
    <source>
        <dbReference type="Pfam" id="PF03016"/>
    </source>
</evidence>
<dbReference type="Pfam" id="PF03016">
    <property type="entry name" value="Exostosin_GT47"/>
    <property type="match status" value="2"/>
</dbReference>
<organism evidence="6 7">
    <name type="scientific">Coccomyxa viridis</name>
    <dbReference type="NCBI Taxonomy" id="1274662"/>
    <lineage>
        <taxon>Eukaryota</taxon>
        <taxon>Viridiplantae</taxon>
        <taxon>Chlorophyta</taxon>
        <taxon>core chlorophytes</taxon>
        <taxon>Trebouxiophyceae</taxon>
        <taxon>Trebouxiophyceae incertae sedis</taxon>
        <taxon>Coccomyxaceae</taxon>
        <taxon>Coccomyxa</taxon>
    </lineage>
</organism>
<keyword evidence="3" id="KW-0333">Golgi apparatus</keyword>
<evidence type="ECO:0000256" key="4">
    <source>
        <dbReference type="SAM" id="SignalP"/>
    </source>
</evidence>
<keyword evidence="7" id="KW-1185">Reference proteome</keyword>
<dbReference type="EMBL" id="CAUYUE010000003">
    <property type="protein sequence ID" value="CAK0758898.1"/>
    <property type="molecule type" value="Genomic_DNA"/>
</dbReference>
<evidence type="ECO:0000256" key="2">
    <source>
        <dbReference type="ARBA" id="ARBA00010271"/>
    </source>
</evidence>
<dbReference type="InterPro" id="IPR004263">
    <property type="entry name" value="Exostosin"/>
</dbReference>
<dbReference type="PANTHER" id="PTHR11062:SF281">
    <property type="entry name" value="EXOSTOSIN-LIKE 2"/>
    <property type="match status" value="1"/>
</dbReference>
<comment type="similarity">
    <text evidence="2">Belongs to the glycosyltransferase 47 family.</text>
</comment>
<feature type="signal peptide" evidence="4">
    <location>
        <begin position="1"/>
        <end position="18"/>
    </location>
</feature>
<dbReference type="GO" id="GO:0000139">
    <property type="term" value="C:Golgi membrane"/>
    <property type="evidence" value="ECO:0007669"/>
    <property type="project" value="UniProtKB-SubCell"/>
</dbReference>
<keyword evidence="4" id="KW-0732">Signal</keyword>
<protein>
    <recommendedName>
        <fullName evidence="5">Exostosin GT47 domain-containing protein</fullName>
    </recommendedName>
</protein>
<comment type="subcellular location">
    <subcellularLocation>
        <location evidence="1">Golgi apparatus membrane</location>
        <topology evidence="1">Single-pass type II membrane protein</topology>
    </subcellularLocation>
</comment>
<sequence>MQSPQVSVILALLACTHAAVVEVGKQRIGRKTHERPYASTSSIQRQRHTKQFVYVYDMPRKFTTDVAELSPEWHSKQYDYDQVLHEHFQSSPARTEDPDQAQLFMIPVYLGRYYNWFWQQWSTTGSPWEIVKDCAPGHAPGSAECWWEKWMWAKGNTSELVREALQHVKAQHPHWAKHDGADHFMVFSYDHARCDLAKDLQLAEMGHMFSIQSYGDLTLTNVPEVPPIIQRWQENNYTWGQPRAWACFRPDADVLVPMYYDFDAEDITSPFAAKRPVSMLLRFEYKAGDGKNLVEHYGHRLRHELIELWRADPLPGSKQGLRSPEETDADMARALFCVCAPGATQDTTRFFRAILKGCIPVTFFRANDLPFARHLGVPYEDFVLNIQPDDYMQLNAKVQHILDSPKQLWHMQEALQAQQRHFVWSEGAEGGVLANIERELSIRAQSLTGVAQSVIT</sequence>
<reference evidence="6 7" key="1">
    <citation type="submission" date="2023-10" db="EMBL/GenBank/DDBJ databases">
        <authorList>
            <person name="Maclean D."/>
            <person name="Macfadyen A."/>
        </authorList>
    </citation>
    <scope>NUCLEOTIDE SEQUENCE [LARGE SCALE GENOMIC DNA]</scope>
</reference>
<dbReference type="InterPro" id="IPR040911">
    <property type="entry name" value="Exostosin_GT47"/>
</dbReference>
<evidence type="ECO:0000313" key="7">
    <source>
        <dbReference type="Proteomes" id="UP001314263"/>
    </source>
</evidence>
<comment type="caution">
    <text evidence="6">The sequence shown here is derived from an EMBL/GenBank/DDBJ whole genome shotgun (WGS) entry which is preliminary data.</text>
</comment>
<proteinExistence type="inferred from homology"/>
<accession>A0AAV1HY96</accession>
<dbReference type="PANTHER" id="PTHR11062">
    <property type="entry name" value="EXOSTOSIN HEPARAN SULFATE GLYCOSYLTRANSFERASE -RELATED"/>
    <property type="match status" value="1"/>
</dbReference>
<dbReference type="AlphaFoldDB" id="A0AAV1HY96"/>
<feature type="chain" id="PRO_5043572710" description="Exostosin GT47 domain-containing protein" evidence="4">
    <location>
        <begin position="19"/>
        <end position="456"/>
    </location>
</feature>
<gene>
    <name evidence="6" type="ORF">CVIRNUC_002656</name>
</gene>
<evidence type="ECO:0000313" key="6">
    <source>
        <dbReference type="EMBL" id="CAK0758898.1"/>
    </source>
</evidence>
<evidence type="ECO:0000256" key="1">
    <source>
        <dbReference type="ARBA" id="ARBA00004323"/>
    </source>
</evidence>
<name>A0AAV1HY96_9CHLO</name>
<feature type="domain" description="Exostosin GT47" evidence="5">
    <location>
        <begin position="53"/>
        <end position="111"/>
    </location>
</feature>
<feature type="domain" description="Exostosin GT47" evidence="5">
    <location>
        <begin position="156"/>
        <end position="396"/>
    </location>
</feature>